<dbReference type="Proteomes" id="UP001054837">
    <property type="component" value="Unassembled WGS sequence"/>
</dbReference>
<accession>A0AAV4TGK0</accession>
<evidence type="ECO:0000313" key="2">
    <source>
        <dbReference type="Proteomes" id="UP001054837"/>
    </source>
</evidence>
<reference evidence="1 2" key="1">
    <citation type="submission" date="2021-06" db="EMBL/GenBank/DDBJ databases">
        <title>Caerostris darwini draft genome.</title>
        <authorList>
            <person name="Kono N."/>
            <person name="Arakawa K."/>
        </authorList>
    </citation>
    <scope>NUCLEOTIDE SEQUENCE [LARGE SCALE GENOMIC DNA]</scope>
</reference>
<keyword evidence="2" id="KW-1185">Reference proteome</keyword>
<comment type="caution">
    <text evidence="1">The sequence shown here is derived from an EMBL/GenBank/DDBJ whole genome shotgun (WGS) entry which is preliminary data.</text>
</comment>
<sequence>MLGKYGVFLRLDYAVVINNEKCNVCRKAFRNMRGVSETHVRTAINKSSSTGTVVTIQREWNLFVKCKITNKLKRKTHYAIANCVKSLQPHKKTFTASTFQLD</sequence>
<evidence type="ECO:0000313" key="1">
    <source>
        <dbReference type="EMBL" id="GIY45728.1"/>
    </source>
</evidence>
<dbReference type="EMBL" id="BPLQ01009655">
    <property type="protein sequence ID" value="GIY45728.1"/>
    <property type="molecule type" value="Genomic_DNA"/>
</dbReference>
<organism evidence="1 2">
    <name type="scientific">Caerostris darwini</name>
    <dbReference type="NCBI Taxonomy" id="1538125"/>
    <lineage>
        <taxon>Eukaryota</taxon>
        <taxon>Metazoa</taxon>
        <taxon>Ecdysozoa</taxon>
        <taxon>Arthropoda</taxon>
        <taxon>Chelicerata</taxon>
        <taxon>Arachnida</taxon>
        <taxon>Araneae</taxon>
        <taxon>Araneomorphae</taxon>
        <taxon>Entelegynae</taxon>
        <taxon>Araneoidea</taxon>
        <taxon>Araneidae</taxon>
        <taxon>Caerostris</taxon>
    </lineage>
</organism>
<gene>
    <name evidence="1" type="ORF">CDAR_564661</name>
</gene>
<name>A0AAV4TGK0_9ARAC</name>
<proteinExistence type="predicted"/>
<dbReference type="AlphaFoldDB" id="A0AAV4TGK0"/>
<protein>
    <submittedName>
        <fullName evidence="1">Uncharacterized protein</fullName>
    </submittedName>
</protein>